<dbReference type="AlphaFoldDB" id="A0A0K2H484"/>
<protein>
    <recommendedName>
        <fullName evidence="5">VWFA domain-containing protein</fullName>
    </recommendedName>
</protein>
<keyword evidence="4" id="KW-1185">Reference proteome</keyword>
<dbReference type="InterPro" id="IPR036465">
    <property type="entry name" value="vWFA_dom_sf"/>
</dbReference>
<dbReference type="STRING" id="1408189.CLAC_06690"/>
<dbReference type="KEGG" id="clw:CLAC_06690"/>
<feature type="region of interest" description="Disordered" evidence="1">
    <location>
        <begin position="320"/>
        <end position="347"/>
    </location>
</feature>
<gene>
    <name evidence="3" type="ORF">CLAC_06690</name>
</gene>
<keyword evidence="2" id="KW-0812">Transmembrane</keyword>
<evidence type="ECO:0000256" key="2">
    <source>
        <dbReference type="SAM" id="Phobius"/>
    </source>
</evidence>
<evidence type="ECO:0000313" key="3">
    <source>
        <dbReference type="EMBL" id="ALA68526.1"/>
    </source>
</evidence>
<evidence type="ECO:0000313" key="4">
    <source>
        <dbReference type="Proteomes" id="UP000058446"/>
    </source>
</evidence>
<dbReference type="EMBL" id="CP006841">
    <property type="protein sequence ID" value="ALA68526.1"/>
    <property type="molecule type" value="Genomic_DNA"/>
</dbReference>
<sequence>MPRHSTGENNYRVAKGPFFVVIAVIVIAAAIFAWVNLRNSNNASIDAERAQCSKGDFTLTVTTDPAAVGDVQKLVQAYGESKPVLKDFCIRPQITVSGSQEVVDAVARSAGSAPSDTAANVPGVWVPADTSFVRAAEATGKIKVEDPSAWLRPIEGGIAVKEDRAKELEGSTWQDLAKLRIAAAGGSDAALSAMVSDALGGGPEAARMRGDAGGNYTSNTLLTLLTQDTPDFDAVVATEPMLAMAGEGLSLVKPQDAPVLQAPIIAFGSGGPIDEMTARAAEDFSDFASSHGADGPALDDSALSAGAEENFKILSAMKTDPFALPPAPGQQGQPGAGSPQSAQASAPTGSNLLLFDVSDGIDAPALVSAAQPEIEAVTAAGEGTGARVAVWDYSMRGEAPEGNLRRNVEFIEGNGVDASKGALKGLTSGGQPWMWPALIQAYQYATDAFSPDVPNRVVVVTRGGDESGRPAAEVLEELRTLVDPARPVKVDIVVLPGGNSADPLLAEAASMTGGAVHVAADEGEGLRSQIAAAMSS</sequence>
<keyword evidence="2" id="KW-1133">Transmembrane helix</keyword>
<reference evidence="3 4" key="1">
    <citation type="submission" date="2013-10" db="EMBL/GenBank/DDBJ databases">
        <title>Complete genome sequence of Corynebacterium lactis DSM 45799(T), isolated from raw cow milk.</title>
        <authorList>
            <person name="Ruckert C."/>
            <person name="Albersmeier A."/>
            <person name="Lipski A."/>
            <person name="Kalinowski J."/>
        </authorList>
    </citation>
    <scope>NUCLEOTIDE SEQUENCE [LARGE SCALE GENOMIC DNA]</scope>
    <source>
        <strain evidence="3 4">RW2-5</strain>
    </source>
</reference>
<feature type="transmembrane region" description="Helical" evidence="2">
    <location>
        <begin position="12"/>
        <end position="35"/>
    </location>
</feature>
<organism evidence="3 4">
    <name type="scientific">Corynebacterium lactis RW2-5</name>
    <dbReference type="NCBI Taxonomy" id="1408189"/>
    <lineage>
        <taxon>Bacteria</taxon>
        <taxon>Bacillati</taxon>
        <taxon>Actinomycetota</taxon>
        <taxon>Actinomycetes</taxon>
        <taxon>Mycobacteriales</taxon>
        <taxon>Corynebacteriaceae</taxon>
        <taxon>Corynebacterium</taxon>
    </lineage>
</organism>
<dbReference type="SUPFAM" id="SSF53300">
    <property type="entry name" value="vWA-like"/>
    <property type="match status" value="1"/>
</dbReference>
<dbReference type="PATRIC" id="fig|1408189.4.peg.1332"/>
<feature type="compositionally biased region" description="Low complexity" evidence="1">
    <location>
        <begin position="329"/>
        <end position="347"/>
    </location>
</feature>
<dbReference type="RefSeq" id="WP_053412227.1">
    <property type="nucleotide sequence ID" value="NZ_CP006841.1"/>
</dbReference>
<evidence type="ECO:0000256" key="1">
    <source>
        <dbReference type="SAM" id="MobiDB-lite"/>
    </source>
</evidence>
<evidence type="ECO:0008006" key="5">
    <source>
        <dbReference type="Google" id="ProtNLM"/>
    </source>
</evidence>
<accession>A0A0K2H484</accession>
<dbReference type="Proteomes" id="UP000058446">
    <property type="component" value="Chromosome"/>
</dbReference>
<dbReference type="OrthoDB" id="4427980at2"/>
<keyword evidence="2" id="KW-0472">Membrane</keyword>
<dbReference type="Gene3D" id="3.40.50.410">
    <property type="entry name" value="von Willebrand factor, type A domain"/>
    <property type="match status" value="1"/>
</dbReference>
<name>A0A0K2H484_9CORY</name>
<proteinExistence type="predicted"/>